<dbReference type="EMBL" id="QXQA01000018">
    <property type="protein sequence ID" value="RIX49390.1"/>
    <property type="molecule type" value="Genomic_DNA"/>
</dbReference>
<feature type="domain" description="DUF4178" evidence="1">
    <location>
        <begin position="28"/>
        <end position="157"/>
    </location>
</feature>
<reference evidence="2 3" key="1">
    <citation type="submission" date="2018-09" db="EMBL/GenBank/DDBJ databases">
        <title>Paenibacillus aracenensis nov. sp. isolated from a cave in southern Spain.</title>
        <authorList>
            <person name="Jurado V."/>
            <person name="Gutierrez-Patricio S."/>
            <person name="Gonzalez-Pimentel J.L."/>
            <person name="Miller A.Z."/>
            <person name="Laiz L."/>
            <person name="Saiz-Jimenez C."/>
        </authorList>
    </citation>
    <scope>NUCLEOTIDE SEQUENCE [LARGE SCALE GENOMIC DNA]</scope>
    <source>
        <strain evidence="2 3">DSM 22867</strain>
    </source>
</reference>
<dbReference type="Pfam" id="PF13785">
    <property type="entry name" value="DUF4178"/>
    <property type="match status" value="1"/>
</dbReference>
<proteinExistence type="predicted"/>
<dbReference type="Proteomes" id="UP000266482">
    <property type="component" value="Unassembled WGS sequence"/>
</dbReference>
<gene>
    <name evidence="2" type="ORF">D3P08_22845</name>
</gene>
<dbReference type="AlphaFoldDB" id="A0A3A1UMP8"/>
<evidence type="ECO:0000313" key="2">
    <source>
        <dbReference type="EMBL" id="RIX49390.1"/>
    </source>
</evidence>
<dbReference type="OrthoDB" id="2381171at2"/>
<evidence type="ECO:0000259" key="1">
    <source>
        <dbReference type="Pfam" id="PF13785"/>
    </source>
</evidence>
<organism evidence="2 3">
    <name type="scientific">Paenibacillus nanensis</name>
    <dbReference type="NCBI Taxonomy" id="393251"/>
    <lineage>
        <taxon>Bacteria</taxon>
        <taxon>Bacillati</taxon>
        <taxon>Bacillota</taxon>
        <taxon>Bacilli</taxon>
        <taxon>Bacillales</taxon>
        <taxon>Paenibacillaceae</taxon>
        <taxon>Paenibacillus</taxon>
    </lineage>
</organism>
<name>A0A3A1UMP8_9BACL</name>
<dbReference type="InterPro" id="IPR025235">
    <property type="entry name" value="DUF4178"/>
</dbReference>
<keyword evidence="3" id="KW-1185">Reference proteome</keyword>
<sequence>MGLWSRVRGIVKRPEPPIAERSVFELSPGDVCEVSMVTYQVIGRTSNQRRRSALVTLQDGSDIRYLLIEDREAIAYTLYTAIDGRLDSFYEVPMTLELDGRVYHLEEQYVDWIATVGKTPFPRGGEQSVWQFQSDDRKLLRIEWLDGRFMLYEGEDIIAADVEVLWGNTGSQQ</sequence>
<protein>
    <submittedName>
        <fullName evidence="2">DUF4178 domain-containing protein</fullName>
    </submittedName>
</protein>
<dbReference type="RefSeq" id="WP_119602432.1">
    <property type="nucleotide sequence ID" value="NZ_QXQA01000018.1"/>
</dbReference>
<accession>A0A3A1UMP8</accession>
<comment type="caution">
    <text evidence="2">The sequence shown here is derived from an EMBL/GenBank/DDBJ whole genome shotgun (WGS) entry which is preliminary data.</text>
</comment>
<evidence type="ECO:0000313" key="3">
    <source>
        <dbReference type="Proteomes" id="UP000266482"/>
    </source>
</evidence>